<reference evidence="3 4" key="1">
    <citation type="submission" date="2024-06" db="EMBL/GenBank/DDBJ databases">
        <title>Genomic Encyclopedia of Type Strains, Phase IV (KMG-IV): sequencing the most valuable type-strain genomes for metagenomic binning, comparative biology and taxonomic classification.</title>
        <authorList>
            <person name="Goeker M."/>
        </authorList>
    </citation>
    <scope>NUCLEOTIDE SEQUENCE [LARGE SCALE GENOMIC DNA]</scope>
    <source>
        <strain evidence="3 4">DSM 105042</strain>
    </source>
</reference>
<gene>
    <name evidence="3" type="ORF">ABID21_003899</name>
</gene>
<keyword evidence="2" id="KW-0812">Transmembrane</keyword>
<name>A0ABV2HB42_9HYPH</name>
<evidence type="ECO:0000256" key="2">
    <source>
        <dbReference type="SAM" id="Phobius"/>
    </source>
</evidence>
<evidence type="ECO:0000313" key="3">
    <source>
        <dbReference type="EMBL" id="MET3587768.1"/>
    </source>
</evidence>
<keyword evidence="2" id="KW-1133">Transmembrane helix</keyword>
<organism evidence="3 4">
    <name type="scientific">Pseudorhizobium tarimense</name>
    <dbReference type="NCBI Taxonomy" id="1079109"/>
    <lineage>
        <taxon>Bacteria</taxon>
        <taxon>Pseudomonadati</taxon>
        <taxon>Pseudomonadota</taxon>
        <taxon>Alphaproteobacteria</taxon>
        <taxon>Hyphomicrobiales</taxon>
        <taxon>Rhizobiaceae</taxon>
        <taxon>Rhizobium/Agrobacterium group</taxon>
        <taxon>Pseudorhizobium</taxon>
    </lineage>
</organism>
<protein>
    <submittedName>
        <fullName evidence="3">Membrane protein</fullName>
    </submittedName>
</protein>
<dbReference type="EMBL" id="JBEPLJ010000016">
    <property type="protein sequence ID" value="MET3587768.1"/>
    <property type="molecule type" value="Genomic_DNA"/>
</dbReference>
<evidence type="ECO:0000313" key="4">
    <source>
        <dbReference type="Proteomes" id="UP001549031"/>
    </source>
</evidence>
<feature type="region of interest" description="Disordered" evidence="1">
    <location>
        <begin position="176"/>
        <end position="206"/>
    </location>
</feature>
<sequence length="206" mass="22854">MDDRPAPFPSVSLGIALTLASILVLVSFLHFLARSIVSETVIKRLGLEISDMLSELHGPAEDRNHDPEQFLPQGFHQRAHFFGPRVDGFVQSIGLDRLAAIAPRRDIFIAFSFRPGDYVITDGGGIGIFPASRWSKDLQEQACQAVVVGSRRTSTQDPEFAIRHLVEMAVRALSPGIKRSHTQSPSWRSYPQPWPTSCDGPSHRRS</sequence>
<keyword evidence="4" id="KW-1185">Reference proteome</keyword>
<proteinExistence type="predicted"/>
<dbReference type="Pfam" id="PF10011">
    <property type="entry name" value="DUF2254"/>
    <property type="match status" value="1"/>
</dbReference>
<evidence type="ECO:0000256" key="1">
    <source>
        <dbReference type="SAM" id="MobiDB-lite"/>
    </source>
</evidence>
<comment type="caution">
    <text evidence="3">The sequence shown here is derived from an EMBL/GenBank/DDBJ whole genome shotgun (WGS) entry which is preliminary data.</text>
</comment>
<feature type="transmembrane region" description="Helical" evidence="2">
    <location>
        <begin position="12"/>
        <end position="33"/>
    </location>
</feature>
<accession>A0ABV2HB42</accession>
<dbReference type="Proteomes" id="UP001549031">
    <property type="component" value="Unassembled WGS sequence"/>
</dbReference>
<keyword evidence="2" id="KW-0472">Membrane</keyword>
<dbReference type="InterPro" id="IPR018723">
    <property type="entry name" value="DUF2254_membrane"/>
</dbReference>